<evidence type="ECO:0000256" key="1">
    <source>
        <dbReference type="ARBA" id="ARBA00000085"/>
    </source>
</evidence>
<evidence type="ECO:0000256" key="5">
    <source>
        <dbReference type="ARBA" id="ARBA00022679"/>
    </source>
</evidence>
<comment type="catalytic activity">
    <reaction evidence="1">
        <text>ATP + protein L-histidine = ADP + protein N-phospho-L-histidine.</text>
        <dbReference type="EC" id="2.7.13.3"/>
    </reaction>
</comment>
<dbReference type="Gene3D" id="1.10.287.130">
    <property type="match status" value="1"/>
</dbReference>
<dbReference type="CDD" id="cd00082">
    <property type="entry name" value="HisKA"/>
    <property type="match status" value="1"/>
</dbReference>
<dbReference type="PROSITE" id="PS50885">
    <property type="entry name" value="HAMP"/>
    <property type="match status" value="1"/>
</dbReference>
<dbReference type="InterPro" id="IPR036890">
    <property type="entry name" value="HATPase_C_sf"/>
</dbReference>
<gene>
    <name evidence="14" type="ORF">GCM10011499_35900</name>
</gene>
<accession>A0A916W337</accession>
<dbReference type="SMART" id="SM00387">
    <property type="entry name" value="HATPase_c"/>
    <property type="match status" value="1"/>
</dbReference>
<dbReference type="PRINTS" id="PR00344">
    <property type="entry name" value="BCTRLSENSOR"/>
</dbReference>
<dbReference type="GO" id="GO:0000155">
    <property type="term" value="F:phosphorelay sensor kinase activity"/>
    <property type="evidence" value="ECO:0007669"/>
    <property type="project" value="InterPro"/>
</dbReference>
<comment type="caution">
    <text evidence="14">The sequence shown here is derived from an EMBL/GenBank/DDBJ whole genome shotgun (WGS) entry which is preliminary data.</text>
</comment>
<keyword evidence="15" id="KW-1185">Reference proteome</keyword>
<evidence type="ECO:0000256" key="3">
    <source>
        <dbReference type="ARBA" id="ARBA00012438"/>
    </source>
</evidence>
<keyword evidence="5" id="KW-0808">Transferase</keyword>
<dbReference type="SMART" id="SM00388">
    <property type="entry name" value="HisKA"/>
    <property type="match status" value="1"/>
</dbReference>
<dbReference type="InterPro" id="IPR003660">
    <property type="entry name" value="HAMP_dom"/>
</dbReference>
<dbReference type="CDD" id="cd00075">
    <property type="entry name" value="HATPase"/>
    <property type="match status" value="1"/>
</dbReference>
<evidence type="ECO:0000259" key="12">
    <source>
        <dbReference type="PROSITE" id="PS50109"/>
    </source>
</evidence>
<evidence type="ECO:0000256" key="10">
    <source>
        <dbReference type="ARBA" id="ARBA00023136"/>
    </source>
</evidence>
<evidence type="ECO:0000256" key="11">
    <source>
        <dbReference type="SAM" id="Phobius"/>
    </source>
</evidence>
<dbReference type="InterPro" id="IPR004358">
    <property type="entry name" value="Sig_transdc_His_kin-like_C"/>
</dbReference>
<evidence type="ECO:0000256" key="6">
    <source>
        <dbReference type="ARBA" id="ARBA00022692"/>
    </source>
</evidence>
<organism evidence="14 15">
    <name type="scientific">Pelagibacterium lentulum</name>
    <dbReference type="NCBI Taxonomy" id="2029865"/>
    <lineage>
        <taxon>Bacteria</taxon>
        <taxon>Pseudomonadati</taxon>
        <taxon>Pseudomonadota</taxon>
        <taxon>Alphaproteobacteria</taxon>
        <taxon>Hyphomicrobiales</taxon>
        <taxon>Devosiaceae</taxon>
        <taxon>Pelagibacterium</taxon>
    </lineage>
</organism>
<dbReference type="Proteomes" id="UP000596977">
    <property type="component" value="Unassembled WGS sequence"/>
</dbReference>
<dbReference type="PANTHER" id="PTHR45436">
    <property type="entry name" value="SENSOR HISTIDINE KINASE YKOH"/>
    <property type="match status" value="1"/>
</dbReference>
<dbReference type="Gene3D" id="3.30.565.10">
    <property type="entry name" value="Histidine kinase-like ATPase, C-terminal domain"/>
    <property type="match status" value="1"/>
</dbReference>
<proteinExistence type="predicted"/>
<name>A0A916W337_9HYPH</name>
<dbReference type="EC" id="2.7.13.3" evidence="3"/>
<feature type="transmembrane region" description="Helical" evidence="11">
    <location>
        <begin position="168"/>
        <end position="191"/>
    </location>
</feature>
<reference evidence="14 15" key="1">
    <citation type="journal article" date="2014" name="Int. J. Syst. Evol. Microbiol.">
        <title>Complete genome sequence of Corynebacterium casei LMG S-19264T (=DSM 44701T), isolated from a smear-ripened cheese.</title>
        <authorList>
            <consortium name="US DOE Joint Genome Institute (JGI-PGF)"/>
            <person name="Walter F."/>
            <person name="Albersmeier A."/>
            <person name="Kalinowski J."/>
            <person name="Ruckert C."/>
        </authorList>
    </citation>
    <scope>NUCLEOTIDE SEQUENCE [LARGE SCALE GENOMIC DNA]</scope>
    <source>
        <strain evidence="14 15">CGMCC 1.15896</strain>
    </source>
</reference>
<dbReference type="Pfam" id="PF00512">
    <property type="entry name" value="HisKA"/>
    <property type="match status" value="1"/>
</dbReference>
<dbReference type="InterPro" id="IPR050428">
    <property type="entry name" value="TCS_sensor_his_kinase"/>
</dbReference>
<dbReference type="InterPro" id="IPR003594">
    <property type="entry name" value="HATPase_dom"/>
</dbReference>
<dbReference type="InterPro" id="IPR013727">
    <property type="entry name" value="2CSK_N"/>
</dbReference>
<keyword evidence="4" id="KW-0597">Phosphoprotein</keyword>
<feature type="domain" description="HAMP" evidence="13">
    <location>
        <begin position="188"/>
        <end position="239"/>
    </location>
</feature>
<dbReference type="SUPFAM" id="SSF47384">
    <property type="entry name" value="Homodimeric domain of signal transducing histidine kinase"/>
    <property type="match status" value="1"/>
</dbReference>
<dbReference type="Pfam" id="PF13531">
    <property type="entry name" value="SBP_bac_11"/>
    <property type="match status" value="1"/>
</dbReference>
<keyword evidence="8 11" id="KW-1133">Transmembrane helix</keyword>
<evidence type="ECO:0000256" key="4">
    <source>
        <dbReference type="ARBA" id="ARBA00022553"/>
    </source>
</evidence>
<dbReference type="InterPro" id="IPR036097">
    <property type="entry name" value="HisK_dim/P_sf"/>
</dbReference>
<evidence type="ECO:0000256" key="8">
    <source>
        <dbReference type="ARBA" id="ARBA00022989"/>
    </source>
</evidence>
<dbReference type="PROSITE" id="PS50109">
    <property type="entry name" value="HIS_KIN"/>
    <property type="match status" value="1"/>
</dbReference>
<dbReference type="EMBL" id="BMKB01000008">
    <property type="protein sequence ID" value="GGA62362.1"/>
    <property type="molecule type" value="Genomic_DNA"/>
</dbReference>
<dbReference type="InterPro" id="IPR003661">
    <property type="entry name" value="HisK_dim/P_dom"/>
</dbReference>
<dbReference type="Gene3D" id="3.40.190.10">
    <property type="entry name" value="Periplasmic binding protein-like II"/>
    <property type="match status" value="2"/>
</dbReference>
<dbReference type="OrthoDB" id="8673316at2"/>
<evidence type="ECO:0000313" key="15">
    <source>
        <dbReference type="Proteomes" id="UP000596977"/>
    </source>
</evidence>
<comment type="subcellular location">
    <subcellularLocation>
        <location evidence="2">Membrane</location>
    </subcellularLocation>
</comment>
<evidence type="ECO:0000256" key="9">
    <source>
        <dbReference type="ARBA" id="ARBA00023012"/>
    </source>
</evidence>
<keyword evidence="9" id="KW-0902">Two-component regulatory system</keyword>
<dbReference type="SUPFAM" id="SSF55874">
    <property type="entry name" value="ATPase domain of HSP90 chaperone/DNA topoisomerase II/histidine kinase"/>
    <property type="match status" value="1"/>
</dbReference>
<evidence type="ECO:0000259" key="13">
    <source>
        <dbReference type="PROSITE" id="PS50885"/>
    </source>
</evidence>
<keyword evidence="10 11" id="KW-0472">Membrane</keyword>
<dbReference type="PANTHER" id="PTHR45436:SF1">
    <property type="entry name" value="SENSOR PROTEIN QSEC"/>
    <property type="match status" value="1"/>
</dbReference>
<evidence type="ECO:0000313" key="14">
    <source>
        <dbReference type="EMBL" id="GGA62362.1"/>
    </source>
</evidence>
<keyword evidence="6 11" id="KW-0812">Transmembrane</keyword>
<dbReference type="InterPro" id="IPR005467">
    <property type="entry name" value="His_kinase_dom"/>
</dbReference>
<protein>
    <recommendedName>
        <fullName evidence="3">histidine kinase</fullName>
        <ecNumber evidence="3">2.7.13.3</ecNumber>
    </recommendedName>
</protein>
<dbReference type="GO" id="GO:0005886">
    <property type="term" value="C:plasma membrane"/>
    <property type="evidence" value="ECO:0007669"/>
    <property type="project" value="TreeGrafter"/>
</dbReference>
<evidence type="ECO:0000256" key="7">
    <source>
        <dbReference type="ARBA" id="ARBA00022777"/>
    </source>
</evidence>
<dbReference type="Pfam" id="PF02518">
    <property type="entry name" value="HATPase_c"/>
    <property type="match status" value="1"/>
</dbReference>
<feature type="transmembrane region" description="Helical" evidence="11">
    <location>
        <begin position="7"/>
        <end position="30"/>
    </location>
</feature>
<dbReference type="AlphaFoldDB" id="A0A916W337"/>
<feature type="domain" description="Histidine kinase" evidence="12">
    <location>
        <begin position="247"/>
        <end position="459"/>
    </location>
</feature>
<dbReference type="RefSeq" id="WP_127072233.1">
    <property type="nucleotide sequence ID" value="NZ_BMKB01000008.1"/>
</dbReference>
<dbReference type="SUPFAM" id="SSF53850">
    <property type="entry name" value="Periplasmic binding protein-like II"/>
    <property type="match status" value="1"/>
</dbReference>
<keyword evidence="7" id="KW-0418">Kinase</keyword>
<sequence>MLSRFSIEGAIVTSAAALFTLLGIFLYFIINGNAVRAADEAFDRVLGAAALSIADTVAYEGNSVTVDIPYSAFAILGTSRLNRVFYRVVAPDRSHVTGSPVLALEMPPATGSELRFADGYFQDEPIRIAAIGRYRSDAATGEAGWIDVLVAETREARDQLAAQLAMEAAIPAATIAILAFVLIWIGIRFAFSPLRSVERSLRARSPADLTPIEGRVPREIDAFVVTLNEFMGRLGSTLDGLHRVTSDAAHQLRTPLTAIRAQSEIALEDTDPKETRRRLLRINANAVNASRLANRWLTDATLLHKLKTRRTEAVELGEQIREALTQIRAEGIYAKLLERLDLQIPETSVMVSADQVSIREMLRNLIENAFVHGAGPMAVKLSHDEHVARVEVSDFGPGISPLRHEAVFERFVRDTDKVPGTGLGLAIARDVAEANGGSIVLADNGGTGLVVTVTLPLRTALQLAPRRRSASGGQKRSSRHLLSGLIALAMVLSIAPYPEAKAQMPRDPIVIASTVSAERFAPIVEQLEILLPGIEIAYQPARSPEIAARVRARTGEEPDIVILPSPDMAVSLTNEGLAAPLNLPGIAADRHWRQELYILAHDPAIIAFNKQAPYATIPQTRLELAQLLEQSPPPLFQRIGIVNVGIDSVSYTLAYQDSLRSPLYWRLARAFGAAQARIYDTSDDLIAAIEAGRIDIAYNVPYSVITSNPNLSSVGYLHPQDYAIAVPWVAFAPKSKFHPQSRDLIAALLGAQMQPAIAQAIGGIAMGPGQPANIQSPDLGPELLVFSDTIKRGTFLDTWFHLVTSP</sequence>
<evidence type="ECO:0000256" key="2">
    <source>
        <dbReference type="ARBA" id="ARBA00004370"/>
    </source>
</evidence>
<dbReference type="Pfam" id="PF08521">
    <property type="entry name" value="2CSK_N"/>
    <property type="match status" value="1"/>
</dbReference>